<dbReference type="EMBL" id="SCLX01000049">
    <property type="protein sequence ID" value="RXF57225.1"/>
    <property type="molecule type" value="Genomic_DNA"/>
</dbReference>
<protein>
    <submittedName>
        <fullName evidence="3">Uncharacterized protein</fullName>
    </submittedName>
</protein>
<evidence type="ECO:0000256" key="1">
    <source>
        <dbReference type="SAM" id="Phobius"/>
    </source>
</evidence>
<sequence>MNNYGNNRNSKQRLNRKHKSILDNKPLFLTFTAILYIIFVIDEVVDAHTSVFVFICTTLAFLAVVIGYLKPGKFSMKAHDYGFWHALANTVLGTSLEGKRKNNRGRSRNRRRY</sequence>
<evidence type="ECO:0000313" key="3">
    <source>
        <dbReference type="EMBL" id="TDN29135.1"/>
    </source>
</evidence>
<comment type="caution">
    <text evidence="3">The sequence shown here is derived from an EMBL/GenBank/DDBJ whole genome shotgun (WGS) entry which is preliminary data.</text>
</comment>
<dbReference type="Proteomes" id="UP000295195">
    <property type="component" value="Unassembled WGS sequence"/>
</dbReference>
<gene>
    <name evidence="3" type="ORF">CEE75_11620</name>
    <name evidence="2" type="ORF">ERD32_08135</name>
</gene>
<keyword evidence="1" id="KW-0472">Membrane</keyword>
<proteinExistence type="predicted"/>
<feature type="transmembrane region" description="Helical" evidence="1">
    <location>
        <begin position="47"/>
        <end position="69"/>
    </location>
</feature>
<dbReference type="Proteomes" id="UP000289808">
    <property type="component" value="Unassembled WGS sequence"/>
</dbReference>
<organism evidence="3 5">
    <name type="scientific">Lactobacillus crispatus</name>
    <dbReference type="NCBI Taxonomy" id="47770"/>
    <lineage>
        <taxon>Bacteria</taxon>
        <taxon>Bacillati</taxon>
        <taxon>Bacillota</taxon>
        <taxon>Bacilli</taxon>
        <taxon>Lactobacillales</taxon>
        <taxon>Lactobacillaceae</taxon>
        <taxon>Lactobacillus</taxon>
    </lineage>
</organism>
<dbReference type="AlphaFoldDB" id="A0A135ZGK7"/>
<evidence type="ECO:0000313" key="4">
    <source>
        <dbReference type="Proteomes" id="UP000289808"/>
    </source>
</evidence>
<dbReference type="RefSeq" id="WP_060462791.1">
    <property type="nucleotide sequence ID" value="NZ_CP083390.1"/>
</dbReference>
<feature type="transmembrane region" description="Helical" evidence="1">
    <location>
        <begin position="21"/>
        <end position="41"/>
    </location>
</feature>
<dbReference type="EMBL" id="NKLP01000239">
    <property type="protein sequence ID" value="TDN29135.1"/>
    <property type="molecule type" value="Genomic_DNA"/>
</dbReference>
<name>A0A135ZGK7_9LACO</name>
<evidence type="ECO:0000313" key="5">
    <source>
        <dbReference type="Proteomes" id="UP000295195"/>
    </source>
</evidence>
<evidence type="ECO:0000313" key="2">
    <source>
        <dbReference type="EMBL" id="RXF57225.1"/>
    </source>
</evidence>
<reference evidence="3 5" key="1">
    <citation type="submission" date="2017-06" db="EMBL/GenBank/DDBJ databases">
        <authorList>
            <person name="Swanenburg J."/>
            <person name="Kort R."/>
        </authorList>
    </citation>
    <scope>NUCLEOTIDE SEQUENCE [LARGE SCALE GENOMIC DNA]</scope>
    <source>
        <strain evidence="3 5">RL05</strain>
    </source>
</reference>
<keyword evidence="1" id="KW-1133">Transmembrane helix</keyword>
<accession>A0A135ZGK7</accession>
<keyword evidence="1" id="KW-0812">Transmembrane</keyword>
<reference evidence="2 4" key="2">
    <citation type="submission" date="2019-01" db="EMBL/GenBank/DDBJ databases">
        <title>The genome sequence of Lactobacillus crispatus L49.</title>
        <authorList>
            <person name="Zhong J."/>
            <person name="Zhang J."/>
        </authorList>
    </citation>
    <scope>NUCLEOTIDE SEQUENCE [LARGE SCALE GENOMIC DNA]</scope>
    <source>
        <strain evidence="2 4">L49</strain>
    </source>
</reference>